<dbReference type="Pfam" id="PF00873">
    <property type="entry name" value="ACR_tran"/>
    <property type="match status" value="1"/>
</dbReference>
<dbReference type="Gene3D" id="3.30.70.1320">
    <property type="entry name" value="Multidrug efflux transporter AcrB pore domain like"/>
    <property type="match status" value="1"/>
</dbReference>
<dbReference type="InterPro" id="IPR027463">
    <property type="entry name" value="AcrB_DN_DC_subdom"/>
</dbReference>
<dbReference type="RefSeq" id="WP_322776203.1">
    <property type="nucleotide sequence ID" value="NZ_JARJFB010000010.1"/>
</dbReference>
<name>A0ABU5NAY2_9RICK</name>
<reference evidence="2 3" key="1">
    <citation type="submission" date="2023-03" db="EMBL/GenBank/DDBJ databases">
        <title>Host association and intracellularity evolved multiple times independently in the Rickettsiales.</title>
        <authorList>
            <person name="Castelli M."/>
            <person name="Nardi T."/>
            <person name="Gammuto L."/>
            <person name="Bellinzona G."/>
            <person name="Sabaneyeva E."/>
            <person name="Potekhin A."/>
            <person name="Serra V."/>
            <person name="Petroni G."/>
            <person name="Sassera D."/>
        </authorList>
    </citation>
    <scope>NUCLEOTIDE SEQUENCE [LARGE SCALE GENOMIC DNA]</scope>
    <source>
        <strain evidence="2 3">Sr 2-6</strain>
    </source>
</reference>
<dbReference type="SUPFAM" id="SSF82693">
    <property type="entry name" value="Multidrug efflux transporter AcrB pore domain, PN1, PN2, PC1 and PC2 subdomains"/>
    <property type="match status" value="3"/>
</dbReference>
<dbReference type="Gene3D" id="3.30.2090.10">
    <property type="entry name" value="Multidrug efflux transporter AcrB TolC docking domain, DN and DC subdomains"/>
    <property type="match status" value="2"/>
</dbReference>
<feature type="transmembrane region" description="Helical" evidence="1">
    <location>
        <begin position="334"/>
        <end position="353"/>
    </location>
</feature>
<evidence type="ECO:0000313" key="2">
    <source>
        <dbReference type="EMBL" id="MEA0970301.1"/>
    </source>
</evidence>
<sequence>MQLPEICIRRPVFTTVLSLIILSLGAIFFTKLQVRGTPNINPPLITVRTEYPGADALYMERQITQRIEKALKTVKNLESISSTSAVGESNIMLAFDLEADIEIALNDVRSMISDLGQIFPDDMKMPSVAKMDSDAWPSLWISINSSRHDELELTRISDNEIKSVLEKLPTVGNSRIFGAKYYSMRIEPLNTKMFQHKLSPLDLEIAIREQNKDYPAGSIKTDVRNFSLKLNATLNSPEEFENIIVKKYPDGTIIKLKNIANVRLEPVENDVILRYNGKQSLAVGLIKQSTANIIELSDSVRAELPKIRKNLPAGIKIEVAYDAAIPVKASISSVYHTIFEAIALVAAVIYLFLGSARITLIPLVTIPISLIGTFSAMYMLGFTINTFTLLAMILAIGLVVDDAIVMLENIFRHNHELGKTPIQAAFDASKEIGFAVVAMTITLASVFLPIGFIEGFLGKLFIEFAWTLAFCVLFSGFVALTLTPMMSSRMITTNNSKPQFLQKFDYYLLKVQQKYIHYLELALDNKKKFYSICLASVIVLILSFINVNKTFVPDEDQGFLQVFFTGPEGSSVSSSLKTVLAAEEVLNNTPSVLGYFDVIGWGGGDSAMAFVPLKDWKERNESQAQIQQELNQKFSKIPGMSIFAVSPPSIGGGGGNKVIEFNIQSSLEYSDLDTISQLFLDKMNKNPIFVGSERDFKASTPTLDIIVNREKAYRYGVNIETIGKTIQYLIAGRQVGDFRMGTDIYDVIIGYNIENKSSPTDIKKIFVKNDENNILPLESVADVKETISVKEYSHYNNSRSIKISADLAPGKSLNDAVKVIEEIAKEIIDTNKSKLEYLGQIKQMEESSGDTLITFLFALLFIFLVLSAQFESFGDSLLILMAVPFSITGGVVALLLFNDTINMYSNIGLVTLIGLVTKNSIMLVEFTNQLRHEGRTIAEAVIESSKLRLRPILMTSIATICGAIPLVLASGAGAASRNSIGLVIIGGMLVGTLFTIFVIPVLYQTFKKEGKALTF</sequence>
<accession>A0ABU5NAY2</accession>
<dbReference type="PRINTS" id="PR00702">
    <property type="entry name" value="ACRIFLAVINRP"/>
</dbReference>
<comment type="caution">
    <text evidence="2">The sequence shown here is derived from an EMBL/GenBank/DDBJ whole genome shotgun (WGS) entry which is preliminary data.</text>
</comment>
<dbReference type="EMBL" id="JARJFB010000010">
    <property type="protein sequence ID" value="MEA0970301.1"/>
    <property type="molecule type" value="Genomic_DNA"/>
</dbReference>
<proteinExistence type="predicted"/>
<feature type="transmembrane region" description="Helical" evidence="1">
    <location>
        <begin position="877"/>
        <end position="897"/>
    </location>
</feature>
<feature type="transmembrane region" description="Helical" evidence="1">
    <location>
        <begin position="464"/>
        <end position="482"/>
    </location>
</feature>
<feature type="transmembrane region" description="Helical" evidence="1">
    <location>
        <begin position="360"/>
        <end position="381"/>
    </location>
</feature>
<dbReference type="PANTHER" id="PTHR32063:SF28">
    <property type="entry name" value="BLR2861 PROTEIN"/>
    <property type="match status" value="1"/>
</dbReference>
<keyword evidence="1" id="KW-0812">Transmembrane</keyword>
<dbReference type="PANTHER" id="PTHR32063">
    <property type="match status" value="1"/>
</dbReference>
<evidence type="ECO:0000256" key="1">
    <source>
        <dbReference type="SAM" id="Phobius"/>
    </source>
</evidence>
<keyword evidence="1" id="KW-0472">Membrane</keyword>
<feature type="transmembrane region" description="Helical" evidence="1">
    <location>
        <begin position="12"/>
        <end position="30"/>
    </location>
</feature>
<dbReference type="Gene3D" id="3.30.70.1440">
    <property type="entry name" value="Multidrug efflux transporter AcrB pore domain"/>
    <property type="match status" value="1"/>
</dbReference>
<feature type="transmembrane region" description="Helical" evidence="1">
    <location>
        <begin position="952"/>
        <end position="974"/>
    </location>
</feature>
<evidence type="ECO:0000313" key="3">
    <source>
        <dbReference type="Proteomes" id="UP001291687"/>
    </source>
</evidence>
<organism evidence="2 3">
    <name type="scientific">Candidatus Megaera venefica</name>
    <dbReference type="NCBI Taxonomy" id="2055910"/>
    <lineage>
        <taxon>Bacteria</taxon>
        <taxon>Pseudomonadati</taxon>
        <taxon>Pseudomonadota</taxon>
        <taxon>Alphaproteobacteria</taxon>
        <taxon>Rickettsiales</taxon>
        <taxon>Rickettsiaceae</taxon>
        <taxon>Candidatus Megaera</taxon>
    </lineage>
</organism>
<feature type="transmembrane region" description="Helical" evidence="1">
    <location>
        <begin position="432"/>
        <end position="452"/>
    </location>
</feature>
<feature type="transmembrane region" description="Helical" evidence="1">
    <location>
        <begin position="387"/>
        <end position="411"/>
    </location>
</feature>
<feature type="transmembrane region" description="Helical" evidence="1">
    <location>
        <begin position="903"/>
        <end position="924"/>
    </location>
</feature>
<dbReference type="Gene3D" id="1.20.1640.10">
    <property type="entry name" value="Multidrug efflux transporter AcrB transmembrane domain"/>
    <property type="match status" value="2"/>
</dbReference>
<dbReference type="Gene3D" id="3.30.70.1430">
    <property type="entry name" value="Multidrug efflux transporter AcrB pore domain"/>
    <property type="match status" value="2"/>
</dbReference>
<keyword evidence="3" id="KW-1185">Reference proteome</keyword>
<dbReference type="InterPro" id="IPR001036">
    <property type="entry name" value="Acrflvin-R"/>
</dbReference>
<dbReference type="SUPFAM" id="SSF82714">
    <property type="entry name" value="Multidrug efflux transporter AcrB TolC docking domain, DN and DC subdomains"/>
    <property type="match status" value="2"/>
</dbReference>
<protein>
    <submittedName>
        <fullName evidence="2">Efflux RND transporter permease subunit</fullName>
    </submittedName>
</protein>
<feature type="transmembrane region" description="Helical" evidence="1">
    <location>
        <begin position="852"/>
        <end position="870"/>
    </location>
</feature>
<dbReference type="Proteomes" id="UP001291687">
    <property type="component" value="Unassembled WGS sequence"/>
</dbReference>
<feature type="transmembrane region" description="Helical" evidence="1">
    <location>
        <begin position="980"/>
        <end position="1003"/>
    </location>
</feature>
<dbReference type="SUPFAM" id="SSF82866">
    <property type="entry name" value="Multidrug efflux transporter AcrB transmembrane domain"/>
    <property type="match status" value="2"/>
</dbReference>
<gene>
    <name evidence="2" type="ORF">Megvenef_00259</name>
</gene>
<keyword evidence="1" id="KW-1133">Transmembrane helix</keyword>